<feature type="region of interest" description="Disordered" evidence="1">
    <location>
        <begin position="19"/>
        <end position="38"/>
    </location>
</feature>
<dbReference type="EMBL" id="KT991413">
    <property type="protein sequence ID" value="ALT32094.1"/>
    <property type="molecule type" value="Genomic_DNA"/>
</dbReference>
<evidence type="ECO:0000313" key="2">
    <source>
        <dbReference type="EMBL" id="ALT32094.1"/>
    </source>
</evidence>
<proteinExistence type="predicted"/>
<feature type="non-terminal residue" evidence="2">
    <location>
        <position position="75"/>
    </location>
</feature>
<feature type="compositionally biased region" description="Polar residues" evidence="1">
    <location>
        <begin position="54"/>
        <end position="63"/>
    </location>
</feature>
<sequence>WLFFSVGLDQSGVAAQETEALHEVSDGRARAGVPRQSLHYETEAVGIGKEPSTHRTTSQNLVSKSADEGEKTHAS</sequence>
<evidence type="ECO:0000256" key="1">
    <source>
        <dbReference type="SAM" id="MobiDB-lite"/>
    </source>
</evidence>
<dbReference type="AlphaFoldDB" id="A0A0U2SS26"/>
<feature type="non-terminal residue" evidence="2">
    <location>
        <position position="1"/>
    </location>
</feature>
<organism evidence="2">
    <name type="scientific">Hypsibius dujardini</name>
    <name type="common">Water bear</name>
    <name type="synonym">Macrobiotus dujardini</name>
    <dbReference type="NCBI Taxonomy" id="232323"/>
    <lineage>
        <taxon>Eukaryota</taxon>
        <taxon>Metazoa</taxon>
        <taxon>Ecdysozoa</taxon>
        <taxon>Tardigrada</taxon>
        <taxon>Eutardigrada</taxon>
        <taxon>Parachela</taxon>
        <taxon>Hypsibioidea</taxon>
        <taxon>Hypsibiidae</taxon>
        <taxon>Hypsibius</taxon>
    </lineage>
</organism>
<feature type="compositionally biased region" description="Basic and acidic residues" evidence="1">
    <location>
        <begin position="65"/>
        <end position="75"/>
    </location>
</feature>
<feature type="region of interest" description="Disordered" evidence="1">
    <location>
        <begin position="43"/>
        <end position="75"/>
    </location>
</feature>
<reference evidence="2" key="1">
    <citation type="journal article" date="2016" name="Curr. Biol.">
        <title>The Compact Body Plan of Tardigrades Evolved by the Loss of a Large Body Region.</title>
        <authorList>
            <person name="Smith F.W."/>
            <person name="Boothby T.C."/>
            <person name="Giovannini I."/>
            <person name="Rebecchi L."/>
            <person name="Jockusch E.L."/>
            <person name="Goldstein B."/>
        </authorList>
    </citation>
    <scope>NUCLEOTIDE SEQUENCE</scope>
</reference>
<name>A0A0U2SS26_HYPDU</name>
<feature type="compositionally biased region" description="Basic and acidic residues" evidence="1">
    <location>
        <begin position="19"/>
        <end position="29"/>
    </location>
</feature>
<protein>
    <submittedName>
        <fullName evidence="2">Abdominal-B2</fullName>
    </submittedName>
</protein>
<accession>A0A0U2SS26</accession>